<dbReference type="EMBL" id="LAVV01008102">
    <property type="protein sequence ID" value="KNZ53770.1"/>
    <property type="molecule type" value="Genomic_DNA"/>
</dbReference>
<accession>A0A0L6V0U9</accession>
<organism evidence="2 3">
    <name type="scientific">Puccinia sorghi</name>
    <dbReference type="NCBI Taxonomy" id="27349"/>
    <lineage>
        <taxon>Eukaryota</taxon>
        <taxon>Fungi</taxon>
        <taxon>Dikarya</taxon>
        <taxon>Basidiomycota</taxon>
        <taxon>Pucciniomycotina</taxon>
        <taxon>Pucciniomycetes</taxon>
        <taxon>Pucciniales</taxon>
        <taxon>Pucciniaceae</taxon>
        <taxon>Puccinia</taxon>
    </lineage>
</organism>
<proteinExistence type="predicted"/>
<evidence type="ECO:0000256" key="1">
    <source>
        <dbReference type="SAM" id="MobiDB-lite"/>
    </source>
</evidence>
<dbReference type="AlphaFoldDB" id="A0A0L6V0U9"/>
<gene>
    <name evidence="2" type="ORF">VP01_313g5</name>
</gene>
<feature type="compositionally biased region" description="Basic and acidic residues" evidence="1">
    <location>
        <begin position="104"/>
        <end position="116"/>
    </location>
</feature>
<dbReference type="VEuPathDB" id="FungiDB:VP01_313g5"/>
<reference evidence="2 3" key="1">
    <citation type="submission" date="2015-08" db="EMBL/GenBank/DDBJ databases">
        <title>Next Generation Sequencing and Analysis of the Genome of Puccinia sorghi L Schw, the Causal Agent of Maize Common Rust.</title>
        <authorList>
            <person name="Rochi L."/>
            <person name="Burguener G."/>
            <person name="Darino M."/>
            <person name="Turjanski A."/>
            <person name="Kreff E."/>
            <person name="Dieguez M.J."/>
            <person name="Sacco F."/>
        </authorList>
    </citation>
    <scope>NUCLEOTIDE SEQUENCE [LARGE SCALE GENOMIC DNA]</scope>
    <source>
        <strain evidence="2 3">RO10H11247</strain>
    </source>
</reference>
<comment type="caution">
    <text evidence="2">The sequence shown here is derived from an EMBL/GenBank/DDBJ whole genome shotgun (WGS) entry which is preliminary data.</text>
</comment>
<name>A0A0L6V0U9_9BASI</name>
<sequence length="129" mass="13890">MARLINSSITPIPASHKPSPDFIRYSFNLSKFRLTKRMPNINASLRQFVGKASKTVQANEKLTGDAMGAAIHTGYSSSKAGSSSREGQVEKSASRSAVTASGYWKDHTFLGTDDAKPVNLPPFDGKTKA</sequence>
<protein>
    <submittedName>
        <fullName evidence="2">Uncharacterized protein</fullName>
    </submittedName>
</protein>
<evidence type="ECO:0000313" key="2">
    <source>
        <dbReference type="EMBL" id="KNZ53770.1"/>
    </source>
</evidence>
<keyword evidence="3" id="KW-1185">Reference proteome</keyword>
<dbReference type="Proteomes" id="UP000037035">
    <property type="component" value="Unassembled WGS sequence"/>
</dbReference>
<evidence type="ECO:0000313" key="3">
    <source>
        <dbReference type="Proteomes" id="UP000037035"/>
    </source>
</evidence>
<feature type="region of interest" description="Disordered" evidence="1">
    <location>
        <begin position="73"/>
        <end position="129"/>
    </location>
</feature>